<dbReference type="GO" id="GO:0016787">
    <property type="term" value="F:hydrolase activity"/>
    <property type="evidence" value="ECO:0007669"/>
    <property type="project" value="UniProtKB-KW"/>
</dbReference>
<name>A0ABD5PXT0_9EURY</name>
<dbReference type="InterPro" id="IPR036412">
    <property type="entry name" value="HAD-like_sf"/>
</dbReference>
<proteinExistence type="inferred from homology"/>
<dbReference type="Pfam" id="PF13419">
    <property type="entry name" value="HAD_2"/>
    <property type="match status" value="1"/>
</dbReference>
<accession>A0ABD5PXT0</accession>
<dbReference type="InterPro" id="IPR006439">
    <property type="entry name" value="HAD-SF_hydro_IA"/>
</dbReference>
<reference evidence="2 3" key="1">
    <citation type="journal article" date="2019" name="Int. J. Syst. Evol. Microbiol.">
        <title>The Global Catalogue of Microorganisms (GCM) 10K type strain sequencing project: providing services to taxonomists for standard genome sequencing and annotation.</title>
        <authorList>
            <consortium name="The Broad Institute Genomics Platform"/>
            <consortium name="The Broad Institute Genome Sequencing Center for Infectious Disease"/>
            <person name="Wu L."/>
            <person name="Ma J."/>
        </authorList>
    </citation>
    <scope>NUCLEOTIDE SEQUENCE [LARGE SCALE GENOMIC DNA]</scope>
    <source>
        <strain evidence="2 3">XZYJ18</strain>
    </source>
</reference>
<comment type="caution">
    <text evidence="2">The sequence shown here is derived from an EMBL/GenBank/DDBJ whole genome shotgun (WGS) entry which is preliminary data.</text>
</comment>
<dbReference type="GeneID" id="73045676"/>
<keyword evidence="2" id="KW-0378">Hydrolase</keyword>
<dbReference type="PANTHER" id="PTHR43434">
    <property type="entry name" value="PHOSPHOGLYCOLATE PHOSPHATASE"/>
    <property type="match status" value="1"/>
</dbReference>
<dbReference type="Gene3D" id="1.10.150.240">
    <property type="entry name" value="Putative phosphatase, domain 2"/>
    <property type="match status" value="1"/>
</dbReference>
<dbReference type="PANTHER" id="PTHR43434:SF1">
    <property type="entry name" value="PHOSPHOGLYCOLATE PHOSPHATASE"/>
    <property type="match status" value="1"/>
</dbReference>
<comment type="similarity">
    <text evidence="1">Belongs to the HAD-like hydrolase superfamily.</text>
</comment>
<dbReference type="SFLD" id="SFLDG01129">
    <property type="entry name" value="C1.5:_HAD__Beta-PGM__Phosphata"/>
    <property type="match status" value="1"/>
</dbReference>
<dbReference type="InterPro" id="IPR023214">
    <property type="entry name" value="HAD_sf"/>
</dbReference>
<dbReference type="EMBL" id="JBHSHT010000001">
    <property type="protein sequence ID" value="MFC4823277.1"/>
    <property type="molecule type" value="Genomic_DNA"/>
</dbReference>
<dbReference type="SFLD" id="SFLDS00003">
    <property type="entry name" value="Haloacid_Dehalogenase"/>
    <property type="match status" value="1"/>
</dbReference>
<keyword evidence="3" id="KW-1185">Reference proteome</keyword>
<dbReference type="SUPFAM" id="SSF56784">
    <property type="entry name" value="HAD-like"/>
    <property type="match status" value="1"/>
</dbReference>
<gene>
    <name evidence="2" type="ORF">ACFO9K_03270</name>
</gene>
<dbReference type="Proteomes" id="UP001595945">
    <property type="component" value="Unassembled WGS sequence"/>
</dbReference>
<dbReference type="InterPro" id="IPR050155">
    <property type="entry name" value="HAD-like_hydrolase_sf"/>
</dbReference>
<organism evidence="2 3">
    <name type="scientific">Halorussus aquaticus</name>
    <dbReference type="NCBI Taxonomy" id="2953748"/>
    <lineage>
        <taxon>Archaea</taxon>
        <taxon>Methanobacteriati</taxon>
        <taxon>Methanobacteriota</taxon>
        <taxon>Stenosarchaea group</taxon>
        <taxon>Halobacteria</taxon>
        <taxon>Halobacteriales</taxon>
        <taxon>Haladaptataceae</taxon>
        <taxon>Halorussus</taxon>
    </lineage>
</organism>
<evidence type="ECO:0000313" key="3">
    <source>
        <dbReference type="Proteomes" id="UP001595945"/>
    </source>
</evidence>
<sequence length="221" mass="24927">MPDYDAILFDNDGVLVEPPARDTLREAARSAFSAVGVGDANEAHVEDVMHGVTPELLRDVCAAYDLDESAFWEARDRHASRAQREEFRDGERDRYDDVAALADLDHDFGIVSSNQHATIEFILSFFEWEPLFDTYYGRERAVESIRRKKPEPHYLERALADLGTDSALFVGDSESDVEAARRAGLDSAFVRRDHSEGVELSVEPTYEVRDLWDVVEIATGE</sequence>
<dbReference type="EC" id="3.-.-.-" evidence="2"/>
<dbReference type="InterPro" id="IPR041492">
    <property type="entry name" value="HAD_2"/>
</dbReference>
<protein>
    <submittedName>
        <fullName evidence="2">HAD family hydrolase</fullName>
        <ecNumber evidence="2">3.-.-.-</ecNumber>
    </submittedName>
</protein>
<dbReference type="RefSeq" id="WP_254267240.1">
    <property type="nucleotide sequence ID" value="NZ_CP100400.1"/>
</dbReference>
<evidence type="ECO:0000256" key="1">
    <source>
        <dbReference type="ARBA" id="ARBA00007958"/>
    </source>
</evidence>
<dbReference type="Gene3D" id="3.40.50.1000">
    <property type="entry name" value="HAD superfamily/HAD-like"/>
    <property type="match status" value="1"/>
</dbReference>
<dbReference type="AlphaFoldDB" id="A0ABD5PXT0"/>
<dbReference type="NCBIfam" id="TIGR01549">
    <property type="entry name" value="HAD-SF-IA-v1"/>
    <property type="match status" value="1"/>
</dbReference>
<dbReference type="InterPro" id="IPR023198">
    <property type="entry name" value="PGP-like_dom2"/>
</dbReference>
<evidence type="ECO:0000313" key="2">
    <source>
        <dbReference type="EMBL" id="MFC4823277.1"/>
    </source>
</evidence>